<comment type="caution">
    <text evidence="2">The sequence shown here is derived from an EMBL/GenBank/DDBJ whole genome shotgun (WGS) entry which is preliminary data.</text>
</comment>
<dbReference type="EMBL" id="JAGQFT020000003">
    <property type="protein sequence ID" value="MBS7456483.1"/>
    <property type="molecule type" value="Genomic_DNA"/>
</dbReference>
<reference evidence="2" key="2">
    <citation type="submission" date="2021-04" db="EMBL/GenBank/DDBJ databases">
        <authorList>
            <person name="Karlyshev A.V."/>
        </authorList>
    </citation>
    <scope>NUCLEOTIDE SEQUENCE</scope>
    <source>
        <strain evidence="2">LMG 29479</strain>
    </source>
</reference>
<evidence type="ECO:0000313" key="4">
    <source>
        <dbReference type="Proteomes" id="UP000675747"/>
    </source>
</evidence>
<dbReference type="EMBL" id="JAGQFT010000079">
    <property type="protein sequence ID" value="MBR0562863.1"/>
    <property type="molecule type" value="Genomic_DNA"/>
</dbReference>
<keyword evidence="4" id="KW-1185">Reference proteome</keyword>
<evidence type="ECO:0000256" key="1">
    <source>
        <dbReference type="SAM" id="MobiDB-lite"/>
    </source>
</evidence>
<evidence type="ECO:0000313" key="2">
    <source>
        <dbReference type="EMBL" id="MBR0562863.1"/>
    </source>
</evidence>
<organism evidence="2">
    <name type="scientific">Coralloluteibacterium stylophorae</name>
    <dbReference type="NCBI Taxonomy" id="1776034"/>
    <lineage>
        <taxon>Bacteria</taxon>
        <taxon>Pseudomonadati</taxon>
        <taxon>Pseudomonadota</taxon>
        <taxon>Gammaproteobacteria</taxon>
        <taxon>Lysobacterales</taxon>
        <taxon>Lysobacteraceae</taxon>
        <taxon>Coralloluteibacterium</taxon>
    </lineage>
</organism>
<dbReference type="RefSeq" id="WP_211926787.1">
    <property type="nucleotide sequence ID" value="NZ_JAGQFT020000003.1"/>
</dbReference>
<accession>A0A8J7VW97</accession>
<name>A0A8J7VW97_9GAMM</name>
<dbReference type="AlphaFoldDB" id="A0A8J7VW97"/>
<reference evidence="3 4" key="1">
    <citation type="journal article" date="2021" name="Microbiol. Resour. Announc.">
        <title>Draft Genome Sequence of Coralloluteibacterium stylophorae LMG 29479T.</title>
        <authorList>
            <person name="Karlyshev A.V."/>
            <person name="Kudryashova E.B."/>
            <person name="Ariskina E.V."/>
            <person name="Conroy A.P."/>
            <person name="Abidueva E.Y."/>
        </authorList>
    </citation>
    <scope>NUCLEOTIDE SEQUENCE [LARGE SCALE GENOMIC DNA]</scope>
    <source>
        <strain evidence="3 4">LMG 29479</strain>
    </source>
</reference>
<evidence type="ECO:0000313" key="3">
    <source>
        <dbReference type="EMBL" id="MBS7456483.1"/>
    </source>
</evidence>
<proteinExistence type="predicted"/>
<feature type="region of interest" description="Disordered" evidence="1">
    <location>
        <begin position="42"/>
        <end position="65"/>
    </location>
</feature>
<sequence>MHTVRIRFTGNEDAANALMSTLLAVPGVEHVEEVDDLMLDLEDDDSSSAGLRSDGGGTETHDIEIEAPNAEAVRRIHELAEAVAFDMEGAVEFVDEF</sequence>
<dbReference type="Proteomes" id="UP000675747">
    <property type="component" value="Unassembled WGS sequence"/>
</dbReference>
<protein>
    <submittedName>
        <fullName evidence="2">Uncharacterized protein</fullName>
    </submittedName>
</protein>
<gene>
    <name evidence="3" type="ORF">KB893_004935</name>
    <name evidence="2" type="ORF">KB893_10095</name>
</gene>